<dbReference type="PANTHER" id="PTHR12221:SF6">
    <property type="entry name" value="PESCADILLO HOMOLOG"/>
    <property type="match status" value="1"/>
</dbReference>
<dbReference type="GO" id="GO:0003723">
    <property type="term" value="F:RNA binding"/>
    <property type="evidence" value="ECO:0007669"/>
    <property type="project" value="TreeGrafter"/>
</dbReference>
<proteinExistence type="predicted"/>
<comment type="subcellular location">
    <subcellularLocation>
        <location evidence="1">Nucleus</location>
    </subcellularLocation>
</comment>
<protein>
    <submittedName>
        <fullName evidence="3">mRNA-binding ribosome synthesis protein</fullName>
    </submittedName>
</protein>
<dbReference type="GO" id="GO:0070545">
    <property type="term" value="C:PeBoW complex"/>
    <property type="evidence" value="ECO:0007669"/>
    <property type="project" value="TreeGrafter"/>
</dbReference>
<dbReference type="AlphaFoldDB" id="A0AAN8WWV0"/>
<accession>A0AAN8WWV0</accession>
<name>A0AAN8WWV0_HALRR</name>
<evidence type="ECO:0000313" key="4">
    <source>
        <dbReference type="Proteomes" id="UP001381693"/>
    </source>
</evidence>
<dbReference type="PANTHER" id="PTHR12221">
    <property type="entry name" value="PESCADILLO - RELATED"/>
    <property type="match status" value="1"/>
</dbReference>
<feature type="compositionally biased region" description="Acidic residues" evidence="2">
    <location>
        <begin position="53"/>
        <end position="82"/>
    </location>
</feature>
<evidence type="ECO:0000313" key="3">
    <source>
        <dbReference type="EMBL" id="KAK7071876.1"/>
    </source>
</evidence>
<feature type="region of interest" description="Disordered" evidence="2">
    <location>
        <begin position="171"/>
        <end position="202"/>
    </location>
</feature>
<dbReference type="InterPro" id="IPR010613">
    <property type="entry name" value="PES"/>
</dbReference>
<keyword evidence="4" id="KW-1185">Reference proteome</keyword>
<evidence type="ECO:0000256" key="1">
    <source>
        <dbReference type="ARBA" id="ARBA00004123"/>
    </source>
</evidence>
<sequence>MVLPVQDYFPGVTLPPHLSPFEIVNDLYVPPEKERLEAMQRGEIPVHAFGEEEKSDQEGNDSDKDAEDQEEKEVKEEEEEDKKEEKLESGKQQQIAEEEHDPEKEKILAEMSVTPGSQLRRKSKAAFKEDQEQYRLAVSMIPRKKKKLYKVLRRKETRQFVNAELRRHKRKDLDNQMVSQVEKRKKEAKEAAEKMLQKKRKN</sequence>
<evidence type="ECO:0000256" key="2">
    <source>
        <dbReference type="SAM" id="MobiDB-lite"/>
    </source>
</evidence>
<dbReference type="GO" id="GO:0000463">
    <property type="term" value="P:maturation of LSU-rRNA from tricistronic rRNA transcript (SSU-rRNA, 5.8S rRNA, LSU-rRNA)"/>
    <property type="evidence" value="ECO:0007669"/>
    <property type="project" value="TreeGrafter"/>
</dbReference>
<comment type="caution">
    <text evidence="3">The sequence shown here is derived from an EMBL/GenBank/DDBJ whole genome shotgun (WGS) entry which is preliminary data.</text>
</comment>
<dbReference type="Proteomes" id="UP001381693">
    <property type="component" value="Unassembled WGS sequence"/>
</dbReference>
<gene>
    <name evidence="3" type="primary">PES1_2</name>
    <name evidence="3" type="ORF">SK128_025818</name>
</gene>
<dbReference type="EMBL" id="JAXCGZ010013855">
    <property type="protein sequence ID" value="KAK7071876.1"/>
    <property type="molecule type" value="Genomic_DNA"/>
</dbReference>
<organism evidence="3 4">
    <name type="scientific">Halocaridina rubra</name>
    <name type="common">Hawaiian red shrimp</name>
    <dbReference type="NCBI Taxonomy" id="373956"/>
    <lineage>
        <taxon>Eukaryota</taxon>
        <taxon>Metazoa</taxon>
        <taxon>Ecdysozoa</taxon>
        <taxon>Arthropoda</taxon>
        <taxon>Crustacea</taxon>
        <taxon>Multicrustacea</taxon>
        <taxon>Malacostraca</taxon>
        <taxon>Eumalacostraca</taxon>
        <taxon>Eucarida</taxon>
        <taxon>Decapoda</taxon>
        <taxon>Pleocyemata</taxon>
        <taxon>Caridea</taxon>
        <taxon>Atyoidea</taxon>
        <taxon>Atyidae</taxon>
        <taxon>Halocaridina</taxon>
    </lineage>
</organism>
<reference evidence="3 4" key="1">
    <citation type="submission" date="2023-11" db="EMBL/GenBank/DDBJ databases">
        <title>Halocaridina rubra genome assembly.</title>
        <authorList>
            <person name="Smith C."/>
        </authorList>
    </citation>
    <scope>NUCLEOTIDE SEQUENCE [LARGE SCALE GENOMIC DNA]</scope>
    <source>
        <strain evidence="3">EP-1</strain>
        <tissue evidence="3">Whole</tissue>
    </source>
</reference>
<feature type="region of interest" description="Disordered" evidence="2">
    <location>
        <begin position="35"/>
        <end position="131"/>
    </location>
</feature>
<feature type="compositionally biased region" description="Basic and acidic residues" evidence="2">
    <location>
        <begin position="181"/>
        <end position="196"/>
    </location>
</feature>